<sequence>MPPLAVCLPRVWLPTSDHLVVADGASSAVPLVKLGIKPDLEVAAQAARAAQAAQGRSAGRRTGSRIRHHPYVRPSFTPPFQQAYSSNGPFHQSAAPAMPGAGMKYPMPQYKSSPPASTLPQPSSLSGYRGFRSANNIPGNFSQNQGDAAAPTTLGFDEALGTQFKHPNHYAALQQSDNSAMWLHGGTGSRTISAVPPGNFYGFQGQS</sequence>
<evidence type="ECO:0000313" key="3">
    <source>
        <dbReference type="Proteomes" id="UP000007305"/>
    </source>
</evidence>
<dbReference type="Proteomes" id="UP000007305">
    <property type="component" value="Chromosome 5"/>
</dbReference>
<name>A0A804PKM7_MAIZE</name>
<organism evidence="2 3">
    <name type="scientific">Zea mays</name>
    <name type="common">Maize</name>
    <dbReference type="NCBI Taxonomy" id="4577"/>
    <lineage>
        <taxon>Eukaryota</taxon>
        <taxon>Viridiplantae</taxon>
        <taxon>Streptophyta</taxon>
        <taxon>Embryophyta</taxon>
        <taxon>Tracheophyta</taxon>
        <taxon>Spermatophyta</taxon>
        <taxon>Magnoliopsida</taxon>
        <taxon>Liliopsida</taxon>
        <taxon>Poales</taxon>
        <taxon>Poaceae</taxon>
        <taxon>PACMAD clade</taxon>
        <taxon>Panicoideae</taxon>
        <taxon>Andropogonodae</taxon>
        <taxon>Andropogoneae</taxon>
        <taxon>Tripsacinae</taxon>
        <taxon>Zea</taxon>
    </lineage>
</organism>
<protein>
    <submittedName>
        <fullName evidence="2">Uncharacterized protein</fullName>
    </submittedName>
</protein>
<dbReference type="InParanoid" id="A0A804PKM7"/>
<dbReference type="AlphaFoldDB" id="A0A804PKM7"/>
<reference evidence="2" key="3">
    <citation type="submission" date="2021-05" db="UniProtKB">
        <authorList>
            <consortium name="EnsemblPlants"/>
        </authorList>
    </citation>
    <scope>IDENTIFICATION</scope>
    <source>
        <strain evidence="2">cv. B73</strain>
    </source>
</reference>
<evidence type="ECO:0000313" key="2">
    <source>
        <dbReference type="EnsemblPlants" id="Zm00001eb248320_P001"/>
    </source>
</evidence>
<dbReference type="EnsemblPlants" id="Zm00001eb248320_T001">
    <property type="protein sequence ID" value="Zm00001eb248320_P001"/>
    <property type="gene ID" value="Zm00001eb248320"/>
</dbReference>
<proteinExistence type="predicted"/>
<accession>A0A804PKM7</accession>
<feature type="compositionally biased region" description="Basic residues" evidence="1">
    <location>
        <begin position="58"/>
        <end position="71"/>
    </location>
</feature>
<reference evidence="3" key="1">
    <citation type="journal article" date="2009" name="Science">
        <title>The B73 maize genome: complexity, diversity, and dynamics.</title>
        <authorList>
            <person name="Schnable P.S."/>
            <person name="Ware D."/>
            <person name="Fulton R.S."/>
            <person name="Stein J.C."/>
            <person name="Wei F."/>
            <person name="Pasternak S."/>
            <person name="Liang C."/>
            <person name="Zhang J."/>
            <person name="Fulton L."/>
            <person name="Graves T.A."/>
            <person name="Minx P."/>
            <person name="Reily A.D."/>
            <person name="Courtney L."/>
            <person name="Kruchowski S.S."/>
            <person name="Tomlinson C."/>
            <person name="Strong C."/>
            <person name="Delehaunty K."/>
            <person name="Fronick C."/>
            <person name="Courtney B."/>
            <person name="Rock S.M."/>
            <person name="Belter E."/>
            <person name="Du F."/>
            <person name="Kim K."/>
            <person name="Abbott R.M."/>
            <person name="Cotton M."/>
            <person name="Levy A."/>
            <person name="Marchetto P."/>
            <person name="Ochoa K."/>
            <person name="Jackson S.M."/>
            <person name="Gillam B."/>
            <person name="Chen W."/>
            <person name="Yan L."/>
            <person name="Higginbotham J."/>
            <person name="Cardenas M."/>
            <person name="Waligorski J."/>
            <person name="Applebaum E."/>
            <person name="Phelps L."/>
            <person name="Falcone J."/>
            <person name="Kanchi K."/>
            <person name="Thane T."/>
            <person name="Scimone A."/>
            <person name="Thane N."/>
            <person name="Henke J."/>
            <person name="Wang T."/>
            <person name="Ruppert J."/>
            <person name="Shah N."/>
            <person name="Rotter K."/>
            <person name="Hodges J."/>
            <person name="Ingenthron E."/>
            <person name="Cordes M."/>
            <person name="Kohlberg S."/>
            <person name="Sgro J."/>
            <person name="Delgado B."/>
            <person name="Mead K."/>
            <person name="Chinwalla A."/>
            <person name="Leonard S."/>
            <person name="Crouse K."/>
            <person name="Collura K."/>
            <person name="Kudrna D."/>
            <person name="Currie J."/>
            <person name="He R."/>
            <person name="Angelova A."/>
            <person name="Rajasekar S."/>
            <person name="Mueller T."/>
            <person name="Lomeli R."/>
            <person name="Scara G."/>
            <person name="Ko A."/>
            <person name="Delaney K."/>
            <person name="Wissotski M."/>
            <person name="Lopez G."/>
            <person name="Campos D."/>
            <person name="Braidotti M."/>
            <person name="Ashley E."/>
            <person name="Golser W."/>
            <person name="Kim H."/>
            <person name="Lee S."/>
            <person name="Lin J."/>
            <person name="Dujmic Z."/>
            <person name="Kim W."/>
            <person name="Talag J."/>
            <person name="Zuccolo A."/>
            <person name="Fan C."/>
            <person name="Sebastian A."/>
            <person name="Kramer M."/>
            <person name="Spiegel L."/>
            <person name="Nascimento L."/>
            <person name="Zutavern T."/>
            <person name="Miller B."/>
            <person name="Ambroise C."/>
            <person name="Muller S."/>
            <person name="Spooner W."/>
            <person name="Narechania A."/>
            <person name="Ren L."/>
            <person name="Wei S."/>
            <person name="Kumari S."/>
            <person name="Faga B."/>
            <person name="Levy M.J."/>
            <person name="McMahan L."/>
            <person name="Van Buren P."/>
            <person name="Vaughn M.W."/>
            <person name="Ying K."/>
            <person name="Yeh C.-T."/>
            <person name="Emrich S.J."/>
            <person name="Jia Y."/>
            <person name="Kalyanaraman A."/>
            <person name="Hsia A.-P."/>
            <person name="Barbazuk W.B."/>
            <person name="Baucom R.S."/>
            <person name="Brutnell T.P."/>
            <person name="Carpita N.C."/>
            <person name="Chaparro C."/>
            <person name="Chia J.-M."/>
            <person name="Deragon J.-M."/>
            <person name="Estill J.C."/>
            <person name="Fu Y."/>
            <person name="Jeddeloh J.A."/>
            <person name="Han Y."/>
            <person name="Lee H."/>
            <person name="Li P."/>
            <person name="Lisch D.R."/>
            <person name="Liu S."/>
            <person name="Liu Z."/>
            <person name="Nagel D.H."/>
            <person name="McCann M.C."/>
            <person name="SanMiguel P."/>
            <person name="Myers A.M."/>
            <person name="Nettleton D."/>
            <person name="Nguyen J."/>
            <person name="Penning B.W."/>
            <person name="Ponnala L."/>
            <person name="Schneider K.L."/>
            <person name="Schwartz D.C."/>
            <person name="Sharma A."/>
            <person name="Soderlund C."/>
            <person name="Springer N.M."/>
            <person name="Sun Q."/>
            <person name="Wang H."/>
            <person name="Waterman M."/>
            <person name="Westerman R."/>
            <person name="Wolfgruber T.K."/>
            <person name="Yang L."/>
            <person name="Yu Y."/>
            <person name="Zhang L."/>
            <person name="Zhou S."/>
            <person name="Zhu Q."/>
            <person name="Bennetzen J.L."/>
            <person name="Dawe R.K."/>
            <person name="Jiang J."/>
            <person name="Jiang N."/>
            <person name="Presting G.G."/>
            <person name="Wessler S.R."/>
            <person name="Aluru S."/>
            <person name="Martienssen R.A."/>
            <person name="Clifton S.W."/>
            <person name="McCombie W.R."/>
            <person name="Wing R.A."/>
            <person name="Wilson R.K."/>
        </authorList>
    </citation>
    <scope>NUCLEOTIDE SEQUENCE [LARGE SCALE GENOMIC DNA]</scope>
    <source>
        <strain evidence="3">cv. B73</strain>
    </source>
</reference>
<evidence type="ECO:0000256" key="1">
    <source>
        <dbReference type="SAM" id="MobiDB-lite"/>
    </source>
</evidence>
<dbReference type="PANTHER" id="PTHR46445:SF6">
    <property type="entry name" value="OS01G0663800 PROTEIN"/>
    <property type="match status" value="1"/>
</dbReference>
<dbReference type="PANTHER" id="PTHR46445">
    <property type="entry name" value="RNA POLYMERASE II DEGRADATION FACTOR-LIKE PROTEIN (DUF1296)"/>
    <property type="match status" value="1"/>
</dbReference>
<dbReference type="Gramene" id="Zm00001eb248320_T001">
    <property type="protein sequence ID" value="Zm00001eb248320_P001"/>
    <property type="gene ID" value="Zm00001eb248320"/>
</dbReference>
<reference evidence="2" key="2">
    <citation type="submission" date="2019-07" db="EMBL/GenBank/DDBJ databases">
        <authorList>
            <person name="Seetharam A."/>
            <person name="Woodhouse M."/>
            <person name="Cannon E."/>
        </authorList>
    </citation>
    <scope>NUCLEOTIDE SEQUENCE [LARGE SCALE GENOMIC DNA]</scope>
    <source>
        <strain evidence="2">cv. B73</strain>
    </source>
</reference>
<keyword evidence="3" id="KW-1185">Reference proteome</keyword>
<feature type="region of interest" description="Disordered" evidence="1">
    <location>
        <begin position="52"/>
        <end position="72"/>
    </location>
</feature>